<accession>A0ABY6RK51</accession>
<sequence length="384" mass="41842">MSDSPPSDEPSEHEPGLVAVYAVRQDSVWITFKIIALSLEALRERPIKGQFTIAIPAEDDELRQQFERFVDYGAPIRMPSGTVSGSLDLPGGLGGDLGAASLAVLSPPDALADHDEPAELLLAIIAPDSDSVIACTTIRRTDLTVGQAGVRSVFVEKSGIFTLEMRMKSGNLEGEMTLHTEYDLSGHRPAEFVDGLKVLAGWKSPNRLAFGVPYGPPNFGVVATLQTDRDRDASKWAAVCENLATIQEHVSVLLKMPKEMDFDQAMRIREVAKLVSGESVTGKLSGDFTVKHQPDAPPVEREMDKVYEFITIKSTKLTLGDDTLTVGKEALFFRGRFVRIEDSESELEPLTEAIGVSYDGELEPGQVMMRPIPDVDEAAGEVEQ</sequence>
<evidence type="ECO:0000313" key="2">
    <source>
        <dbReference type="Proteomes" id="UP000271464"/>
    </source>
</evidence>
<name>A0ABY6RK51_9MYCO</name>
<gene>
    <name evidence="1" type="ORF">LAUMK4_03114</name>
</gene>
<dbReference type="RefSeq" id="WP_083155604.1">
    <property type="nucleotide sequence ID" value="NZ_MWQA01000001.1"/>
</dbReference>
<dbReference type="EMBL" id="UPHM01000085">
    <property type="protein sequence ID" value="VAZ95353.1"/>
    <property type="molecule type" value="Genomic_DNA"/>
</dbReference>
<protein>
    <submittedName>
        <fullName evidence="1">Uncharacterized protein</fullName>
    </submittedName>
</protein>
<dbReference type="Proteomes" id="UP000271464">
    <property type="component" value="Unassembled WGS sequence"/>
</dbReference>
<keyword evidence="2" id="KW-1185">Reference proteome</keyword>
<evidence type="ECO:0000313" key="1">
    <source>
        <dbReference type="EMBL" id="VAZ95353.1"/>
    </source>
</evidence>
<organism evidence="1 2">
    <name type="scientific">Mycobacterium persicum</name>
    <dbReference type="NCBI Taxonomy" id="1487726"/>
    <lineage>
        <taxon>Bacteria</taxon>
        <taxon>Bacillati</taxon>
        <taxon>Actinomycetota</taxon>
        <taxon>Actinomycetes</taxon>
        <taxon>Mycobacteriales</taxon>
        <taxon>Mycobacteriaceae</taxon>
        <taxon>Mycobacterium</taxon>
    </lineage>
</organism>
<reference evidence="1 2" key="1">
    <citation type="submission" date="2018-09" db="EMBL/GenBank/DDBJ databases">
        <authorList>
            <person name="Tagini F."/>
        </authorList>
    </citation>
    <scope>NUCLEOTIDE SEQUENCE [LARGE SCALE GENOMIC DNA]</scope>
    <source>
        <strain evidence="1 2">MK4</strain>
    </source>
</reference>
<dbReference type="GeneID" id="66596206"/>
<proteinExistence type="predicted"/>
<comment type="caution">
    <text evidence="1">The sequence shown here is derived from an EMBL/GenBank/DDBJ whole genome shotgun (WGS) entry which is preliminary data.</text>
</comment>